<protein>
    <recommendedName>
        <fullName evidence="3">BrnA antitoxin family protein</fullName>
    </recommendedName>
</protein>
<comment type="caution">
    <text evidence="1">The sequence shown here is derived from an EMBL/GenBank/DDBJ whole genome shotgun (WGS) entry which is preliminary data.</text>
</comment>
<evidence type="ECO:0000313" key="2">
    <source>
        <dbReference type="Proteomes" id="UP000075653"/>
    </source>
</evidence>
<dbReference type="AlphaFoldDB" id="A0A149VV08"/>
<dbReference type="Proteomes" id="UP000075653">
    <property type="component" value="Unassembled WGS sequence"/>
</dbReference>
<organism evidence="1 2">
    <name type="scientific">Ferrovum myxofaciens</name>
    <dbReference type="NCBI Taxonomy" id="416213"/>
    <lineage>
        <taxon>Bacteria</taxon>
        <taxon>Pseudomonadati</taxon>
        <taxon>Pseudomonadota</taxon>
        <taxon>Betaproteobacteria</taxon>
        <taxon>Ferrovales</taxon>
        <taxon>Ferrovaceae</taxon>
        <taxon>Ferrovum</taxon>
    </lineage>
</organism>
<evidence type="ECO:0008006" key="3">
    <source>
        <dbReference type="Google" id="ProtNLM"/>
    </source>
</evidence>
<dbReference type="OrthoDB" id="9796641at2"/>
<gene>
    <name evidence="1" type="ORF">FEMY_24250</name>
</gene>
<reference evidence="1 2" key="1">
    <citation type="submission" date="2016-01" db="EMBL/GenBank/DDBJ databases">
        <title>Genome sequence of the acidophilic iron oxidising Ferrovum strain Z-31.</title>
        <authorList>
            <person name="Poehlein A."/>
            <person name="Ullrich S.R."/>
            <person name="Schloemann M."/>
            <person name="Muehling M."/>
            <person name="Daniel R."/>
        </authorList>
    </citation>
    <scope>NUCLEOTIDE SEQUENCE [LARGE SCALE GENOMIC DNA]</scope>
    <source>
        <strain evidence="1 2">Z-31</strain>
    </source>
</reference>
<dbReference type="EMBL" id="LRRD01000144">
    <property type="protein sequence ID" value="KXW57055.1"/>
    <property type="molecule type" value="Genomic_DNA"/>
</dbReference>
<keyword evidence="2" id="KW-1185">Reference proteome</keyword>
<dbReference type="Pfam" id="PF14384">
    <property type="entry name" value="BrnA_antitoxin"/>
    <property type="match status" value="1"/>
</dbReference>
<dbReference type="RefSeq" id="WP_031596340.1">
    <property type="nucleotide sequence ID" value="NZ_JAFJVN010000020.1"/>
</dbReference>
<evidence type="ECO:0000313" key="1">
    <source>
        <dbReference type="EMBL" id="KXW57055.1"/>
    </source>
</evidence>
<dbReference type="InterPro" id="IPR025528">
    <property type="entry name" value="BrnA_antitoxin"/>
</dbReference>
<sequence>MRKSESNIVKFTLDPDNLPPLTAQECAELEAVATMPDEAIDYSDAPELTDAFWQVASTPIPEVKKQITLRIDSDVIDFFKDTGRRYQTRINAVLRAYVKVHKNVHGH</sequence>
<dbReference type="STRING" id="1789004.FEMY_24250"/>
<dbReference type="PATRIC" id="fig|1789004.3.peg.2576"/>
<accession>A0A149VV08</accession>
<name>A0A149VV08_9PROT</name>
<proteinExistence type="predicted"/>